<proteinExistence type="predicted"/>
<comment type="caution">
    <text evidence="1">The sequence shown here is derived from an EMBL/GenBank/DDBJ whole genome shotgun (WGS) entry which is preliminary data.</text>
</comment>
<dbReference type="RefSeq" id="WP_313273099.1">
    <property type="nucleotide sequence ID" value="NZ_JASXSX010000001.1"/>
</dbReference>
<dbReference type="Proteomes" id="UP001247542">
    <property type="component" value="Unassembled WGS sequence"/>
</dbReference>
<evidence type="ECO:0000313" key="1">
    <source>
        <dbReference type="EMBL" id="MDT3767497.1"/>
    </source>
</evidence>
<reference evidence="1 2" key="1">
    <citation type="submission" date="2023-06" db="EMBL/GenBank/DDBJ databases">
        <title>Draft genome sequence of Gleimia hominis type strain CCUG 57540T.</title>
        <authorList>
            <person name="Salva-Serra F."/>
            <person name="Cardew S."/>
            <person name="Jensie Markopoulos S."/>
            <person name="Ohlen M."/>
            <person name="Inganas E."/>
            <person name="Svensson-Stadler L."/>
            <person name="Moore E.R.B."/>
        </authorList>
    </citation>
    <scope>NUCLEOTIDE SEQUENCE [LARGE SCALE GENOMIC DNA]</scope>
    <source>
        <strain evidence="1 2">CCUG 57540</strain>
    </source>
</reference>
<gene>
    <name evidence="1" type="ORF">QS713_05400</name>
</gene>
<accession>A0ABU3IDC4</accession>
<name>A0ABU3IDC4_9ACTO</name>
<organism evidence="1 2">
    <name type="scientific">Gleimia hominis</name>
    <dbReference type="NCBI Taxonomy" id="595468"/>
    <lineage>
        <taxon>Bacteria</taxon>
        <taxon>Bacillati</taxon>
        <taxon>Actinomycetota</taxon>
        <taxon>Actinomycetes</taxon>
        <taxon>Actinomycetales</taxon>
        <taxon>Actinomycetaceae</taxon>
        <taxon>Gleimia</taxon>
    </lineage>
</organism>
<dbReference type="EMBL" id="JASXSX010000001">
    <property type="protein sequence ID" value="MDT3767497.1"/>
    <property type="molecule type" value="Genomic_DNA"/>
</dbReference>
<keyword evidence="2" id="KW-1185">Reference proteome</keyword>
<evidence type="ECO:0000313" key="2">
    <source>
        <dbReference type="Proteomes" id="UP001247542"/>
    </source>
</evidence>
<protein>
    <submittedName>
        <fullName evidence="1">Uncharacterized protein</fullName>
    </submittedName>
</protein>
<sequence>MSRVDPKLLANPPWVQTDATRPQLPLESGATILLAHVGPALMHENELNLLGYWHEVQHARWDGKTRQLTITWVDPSRPPLVATGASADPTVFMRSMEEYVSYSLVTIATRELDNGTAATVQVRRGPDGELFSVAVADGPLTPAGETEVEALETSLRDSVGLPRK</sequence>